<dbReference type="RefSeq" id="WP_113822619.1">
    <property type="nucleotide sequence ID" value="NZ_QOCE01000013.1"/>
</dbReference>
<dbReference type="Proteomes" id="UP000252706">
    <property type="component" value="Unassembled WGS sequence"/>
</dbReference>
<dbReference type="OrthoDB" id="7362982at2"/>
<sequence length="125" mass="13985">MFKLNNLFASALSICLALPVAAADLVMVEQTGCSWCEKWNKEIGPIYPKTSEGKFAPLSRVDLRNMPSALKVARRVTFTPTFLLVEDGQEIGRLEGYPGEDFFWPVLEQLLIKHTDYIAPPKING</sequence>
<comment type="caution">
    <text evidence="2">The sequence shown here is derived from an EMBL/GenBank/DDBJ whole genome shotgun (WGS) entry which is preliminary data.</text>
</comment>
<evidence type="ECO:0000256" key="1">
    <source>
        <dbReference type="SAM" id="SignalP"/>
    </source>
</evidence>
<evidence type="ECO:0000313" key="3">
    <source>
        <dbReference type="Proteomes" id="UP000252706"/>
    </source>
</evidence>
<feature type="signal peptide" evidence="1">
    <location>
        <begin position="1"/>
        <end position="22"/>
    </location>
</feature>
<accession>A0A366X7M0</accession>
<name>A0A366X7M0_9RHOB</name>
<dbReference type="EMBL" id="QOCE01000013">
    <property type="protein sequence ID" value="RBW58636.1"/>
    <property type="molecule type" value="Genomic_DNA"/>
</dbReference>
<feature type="chain" id="PRO_5016967349" description="Transcriptional regulator" evidence="1">
    <location>
        <begin position="23"/>
        <end position="125"/>
    </location>
</feature>
<evidence type="ECO:0000313" key="2">
    <source>
        <dbReference type="EMBL" id="RBW58636.1"/>
    </source>
</evidence>
<gene>
    <name evidence="2" type="ORF">DS909_06385</name>
</gene>
<organism evidence="2 3">
    <name type="scientific">Phaeobacter gallaeciensis</name>
    <dbReference type="NCBI Taxonomy" id="60890"/>
    <lineage>
        <taxon>Bacteria</taxon>
        <taxon>Pseudomonadati</taxon>
        <taxon>Pseudomonadota</taxon>
        <taxon>Alphaproteobacteria</taxon>
        <taxon>Rhodobacterales</taxon>
        <taxon>Roseobacteraceae</taxon>
        <taxon>Phaeobacter</taxon>
    </lineage>
</organism>
<keyword evidence="1" id="KW-0732">Signal</keyword>
<proteinExistence type="predicted"/>
<dbReference type="InterPro" id="IPR036249">
    <property type="entry name" value="Thioredoxin-like_sf"/>
</dbReference>
<dbReference type="Gene3D" id="3.40.30.10">
    <property type="entry name" value="Glutaredoxin"/>
    <property type="match status" value="1"/>
</dbReference>
<reference evidence="2 3" key="1">
    <citation type="submission" date="2018-07" db="EMBL/GenBank/DDBJ databases">
        <title>Modular assembly of carbohydrate-degrading microbial communities in the ocean.</title>
        <authorList>
            <person name="Enke T.N."/>
            <person name="Datta M.S."/>
            <person name="Schwartzman J.A."/>
            <person name="Cermak N."/>
            <person name="Schmitz D.A."/>
            <person name="Barrere J."/>
            <person name="Cordero O.X."/>
        </authorList>
    </citation>
    <scope>NUCLEOTIDE SEQUENCE [LARGE SCALE GENOMIC DNA]</scope>
    <source>
        <strain evidence="2 3">C3M10</strain>
    </source>
</reference>
<dbReference type="AlphaFoldDB" id="A0A366X7M0"/>
<protein>
    <recommendedName>
        <fullName evidence="4">Transcriptional regulator</fullName>
    </recommendedName>
</protein>
<dbReference type="SUPFAM" id="SSF52833">
    <property type="entry name" value="Thioredoxin-like"/>
    <property type="match status" value="1"/>
</dbReference>
<evidence type="ECO:0008006" key="4">
    <source>
        <dbReference type="Google" id="ProtNLM"/>
    </source>
</evidence>